<evidence type="ECO:0000256" key="1">
    <source>
        <dbReference type="SAM" id="SignalP"/>
    </source>
</evidence>
<organism evidence="2">
    <name type="scientific">Arion vulgaris</name>
    <dbReference type="NCBI Taxonomy" id="1028688"/>
    <lineage>
        <taxon>Eukaryota</taxon>
        <taxon>Metazoa</taxon>
        <taxon>Spiralia</taxon>
        <taxon>Lophotrochozoa</taxon>
        <taxon>Mollusca</taxon>
        <taxon>Gastropoda</taxon>
        <taxon>Heterobranchia</taxon>
        <taxon>Euthyneura</taxon>
        <taxon>Panpulmonata</taxon>
        <taxon>Eupulmonata</taxon>
        <taxon>Stylommatophora</taxon>
        <taxon>Helicina</taxon>
        <taxon>Arionoidea</taxon>
        <taxon>Arionidae</taxon>
        <taxon>Arion</taxon>
    </lineage>
</organism>
<sequence>VHLLCLPALPLAELKCAPICLPAMPITERNCAPICLPAMPIAERECATYYVSASYAIKTVMLYHKFKVEN</sequence>
<proteinExistence type="predicted"/>
<gene>
    <name evidence="2" type="primary">ORF90339</name>
</gene>
<keyword evidence="1" id="KW-0732">Signal</keyword>
<feature type="signal peptide" evidence="1">
    <location>
        <begin position="1"/>
        <end position="16"/>
    </location>
</feature>
<dbReference type="AlphaFoldDB" id="A0A0B7A028"/>
<feature type="chain" id="PRO_5002112494" description="FZ domain-containing protein" evidence="1">
    <location>
        <begin position="17"/>
        <end position="70"/>
    </location>
</feature>
<accession>A0A0B7A028</accession>
<name>A0A0B7A028_9EUPU</name>
<evidence type="ECO:0008006" key="3">
    <source>
        <dbReference type="Google" id="ProtNLM"/>
    </source>
</evidence>
<evidence type="ECO:0000313" key="2">
    <source>
        <dbReference type="EMBL" id="CEK74264.1"/>
    </source>
</evidence>
<reference evidence="2" key="1">
    <citation type="submission" date="2014-12" db="EMBL/GenBank/DDBJ databases">
        <title>Insight into the proteome of Arion vulgaris.</title>
        <authorList>
            <person name="Aradska J."/>
            <person name="Bulat T."/>
            <person name="Smidak R."/>
            <person name="Sarate P."/>
            <person name="Gangsoo J."/>
            <person name="Sialana F."/>
            <person name="Bilban M."/>
            <person name="Lubec G."/>
        </authorList>
    </citation>
    <scope>NUCLEOTIDE SEQUENCE</scope>
    <source>
        <tissue evidence="2">Skin</tissue>
    </source>
</reference>
<protein>
    <recommendedName>
        <fullName evidence="3">FZ domain-containing protein</fullName>
    </recommendedName>
</protein>
<dbReference type="EMBL" id="HACG01027399">
    <property type="protein sequence ID" value="CEK74264.1"/>
    <property type="molecule type" value="Transcribed_RNA"/>
</dbReference>
<feature type="non-terminal residue" evidence="2">
    <location>
        <position position="1"/>
    </location>
</feature>